<protein>
    <submittedName>
        <fullName evidence="2">Uncharacterized protein</fullName>
    </submittedName>
</protein>
<name>A0A383BZ25_9ZZZZ</name>
<dbReference type="AlphaFoldDB" id="A0A383BZ25"/>
<proteinExistence type="predicted"/>
<evidence type="ECO:0000256" key="1">
    <source>
        <dbReference type="SAM" id="Phobius"/>
    </source>
</evidence>
<feature type="transmembrane region" description="Helical" evidence="1">
    <location>
        <begin position="35"/>
        <end position="59"/>
    </location>
</feature>
<reference evidence="2" key="1">
    <citation type="submission" date="2018-05" db="EMBL/GenBank/DDBJ databases">
        <authorList>
            <person name="Lanie J.A."/>
            <person name="Ng W.-L."/>
            <person name="Kazmierczak K.M."/>
            <person name="Andrzejewski T.M."/>
            <person name="Davidsen T.M."/>
            <person name="Wayne K.J."/>
            <person name="Tettelin H."/>
            <person name="Glass J.I."/>
            <person name="Rusch D."/>
            <person name="Podicherti R."/>
            <person name="Tsui H.-C.T."/>
            <person name="Winkler M.E."/>
        </authorList>
    </citation>
    <scope>NUCLEOTIDE SEQUENCE</scope>
</reference>
<feature type="transmembrane region" description="Helical" evidence="1">
    <location>
        <begin position="12"/>
        <end position="29"/>
    </location>
</feature>
<gene>
    <name evidence="2" type="ORF">METZ01_LOCUS478271</name>
</gene>
<keyword evidence="1" id="KW-0472">Membrane</keyword>
<keyword evidence="1" id="KW-1133">Transmembrane helix</keyword>
<accession>A0A383BZ25</accession>
<dbReference type="EMBL" id="UINC01204610">
    <property type="protein sequence ID" value="SVE25417.1"/>
    <property type="molecule type" value="Genomic_DNA"/>
</dbReference>
<organism evidence="2">
    <name type="scientific">marine metagenome</name>
    <dbReference type="NCBI Taxonomy" id="408172"/>
    <lineage>
        <taxon>unclassified sequences</taxon>
        <taxon>metagenomes</taxon>
        <taxon>ecological metagenomes</taxon>
    </lineage>
</organism>
<evidence type="ECO:0000313" key="2">
    <source>
        <dbReference type="EMBL" id="SVE25417.1"/>
    </source>
</evidence>
<keyword evidence="1" id="KW-0812">Transmembrane</keyword>
<sequence>MSYNKQKTLKNILLLNLIVGIHNIINFALHGYPTALIVGVLNIGAWVMLRDLKIISVIIKNNNKN</sequence>